<dbReference type="PRINTS" id="PR00385">
    <property type="entry name" value="P450"/>
</dbReference>
<dbReference type="OrthoDB" id="3945418at2759"/>
<dbReference type="PROSITE" id="PS00086">
    <property type="entry name" value="CYTOCHROME_P450"/>
    <property type="match status" value="1"/>
</dbReference>
<evidence type="ECO:0000256" key="6">
    <source>
        <dbReference type="SAM" id="Phobius"/>
    </source>
</evidence>
<keyword evidence="2 4" id="KW-0479">Metal-binding</keyword>
<evidence type="ECO:0000313" key="8">
    <source>
        <dbReference type="Proteomes" id="UP001140560"/>
    </source>
</evidence>
<proteinExistence type="inferred from homology"/>
<dbReference type="PANTHER" id="PTHR24305">
    <property type="entry name" value="CYTOCHROME P450"/>
    <property type="match status" value="1"/>
</dbReference>
<comment type="similarity">
    <text evidence="5">Belongs to the cytochrome P450 family.</text>
</comment>
<name>A0A9W8YFM2_9PLEO</name>
<comment type="caution">
    <text evidence="7">The sequence shown here is derived from an EMBL/GenBank/DDBJ whole genome shotgun (WGS) entry which is preliminary data.</text>
</comment>
<dbReference type="AlphaFoldDB" id="A0A9W8YFM2"/>
<dbReference type="GO" id="GO:0020037">
    <property type="term" value="F:heme binding"/>
    <property type="evidence" value="ECO:0007669"/>
    <property type="project" value="InterPro"/>
</dbReference>
<dbReference type="Gene3D" id="1.10.630.10">
    <property type="entry name" value="Cytochrome P450"/>
    <property type="match status" value="1"/>
</dbReference>
<dbReference type="GO" id="GO:0005506">
    <property type="term" value="F:iron ion binding"/>
    <property type="evidence" value="ECO:0007669"/>
    <property type="project" value="InterPro"/>
</dbReference>
<dbReference type="InterPro" id="IPR002401">
    <property type="entry name" value="Cyt_P450_E_grp-I"/>
</dbReference>
<keyword evidence="3 4" id="KW-0408">Iron</keyword>
<evidence type="ECO:0000256" key="3">
    <source>
        <dbReference type="ARBA" id="ARBA00023004"/>
    </source>
</evidence>
<dbReference type="PRINTS" id="PR00463">
    <property type="entry name" value="EP450I"/>
</dbReference>
<gene>
    <name evidence="7" type="ORF">N0V83_001182</name>
</gene>
<dbReference type="GO" id="GO:0004497">
    <property type="term" value="F:monooxygenase activity"/>
    <property type="evidence" value="ECO:0007669"/>
    <property type="project" value="UniProtKB-KW"/>
</dbReference>
<dbReference type="Pfam" id="PF00067">
    <property type="entry name" value="p450"/>
    <property type="match status" value="1"/>
</dbReference>
<dbReference type="FunFam" id="1.10.630.10:FF:000426">
    <property type="entry name" value="Uncharacterized protein"/>
    <property type="match status" value="1"/>
</dbReference>
<dbReference type="PANTHER" id="PTHR24305:SF152">
    <property type="entry name" value="P450, PUTATIVE (EUROFUNG)-RELATED"/>
    <property type="match status" value="1"/>
</dbReference>
<keyword evidence="5" id="KW-0560">Oxidoreductase</keyword>
<evidence type="ECO:0000313" key="7">
    <source>
        <dbReference type="EMBL" id="KAJ4375904.1"/>
    </source>
</evidence>
<evidence type="ECO:0008006" key="9">
    <source>
        <dbReference type="Google" id="ProtNLM"/>
    </source>
</evidence>
<dbReference type="InterPro" id="IPR050121">
    <property type="entry name" value="Cytochrome_P450_monoxygenase"/>
</dbReference>
<dbReference type="Proteomes" id="UP001140560">
    <property type="component" value="Unassembled WGS sequence"/>
</dbReference>
<dbReference type="EMBL" id="JAPEUY010000002">
    <property type="protein sequence ID" value="KAJ4375904.1"/>
    <property type="molecule type" value="Genomic_DNA"/>
</dbReference>
<dbReference type="InterPro" id="IPR001128">
    <property type="entry name" value="Cyt_P450"/>
</dbReference>
<dbReference type="InterPro" id="IPR017972">
    <property type="entry name" value="Cyt_P450_CS"/>
</dbReference>
<keyword evidence="6" id="KW-1133">Transmembrane helix</keyword>
<comment type="cofactor">
    <cofactor evidence="1 4">
        <name>heme</name>
        <dbReference type="ChEBI" id="CHEBI:30413"/>
    </cofactor>
</comment>
<dbReference type="InterPro" id="IPR036396">
    <property type="entry name" value="Cyt_P450_sf"/>
</dbReference>
<evidence type="ECO:0000256" key="5">
    <source>
        <dbReference type="RuleBase" id="RU000461"/>
    </source>
</evidence>
<keyword evidence="5" id="KW-0503">Monooxygenase</keyword>
<organism evidence="7 8">
    <name type="scientific">Neocucurbitaria cava</name>
    <dbReference type="NCBI Taxonomy" id="798079"/>
    <lineage>
        <taxon>Eukaryota</taxon>
        <taxon>Fungi</taxon>
        <taxon>Dikarya</taxon>
        <taxon>Ascomycota</taxon>
        <taxon>Pezizomycotina</taxon>
        <taxon>Dothideomycetes</taxon>
        <taxon>Pleosporomycetidae</taxon>
        <taxon>Pleosporales</taxon>
        <taxon>Pleosporineae</taxon>
        <taxon>Cucurbitariaceae</taxon>
        <taxon>Neocucurbitaria</taxon>
    </lineage>
</organism>
<reference evidence="7" key="1">
    <citation type="submission" date="2022-10" db="EMBL/GenBank/DDBJ databases">
        <title>Tapping the CABI collections for fungal endophytes: first genome assemblies for Collariella, Neodidymelliopsis, Ascochyta clinopodiicola, Didymella pomorum, Didymosphaeria variabile, Neocosmospora piperis and Neocucurbitaria cava.</title>
        <authorList>
            <person name="Hill R."/>
        </authorList>
    </citation>
    <scope>NUCLEOTIDE SEQUENCE</scope>
    <source>
        <strain evidence="7">IMI 356814</strain>
    </source>
</reference>
<feature type="transmembrane region" description="Helical" evidence="6">
    <location>
        <begin position="14"/>
        <end position="36"/>
    </location>
</feature>
<dbReference type="SUPFAM" id="SSF48264">
    <property type="entry name" value="Cytochrome P450"/>
    <property type="match status" value="1"/>
</dbReference>
<feature type="binding site" description="axial binding residue" evidence="4">
    <location>
        <position position="449"/>
    </location>
    <ligand>
        <name>heme</name>
        <dbReference type="ChEBI" id="CHEBI:30413"/>
    </ligand>
    <ligandPart>
        <name>Fe</name>
        <dbReference type="ChEBI" id="CHEBI:18248"/>
    </ligandPart>
</feature>
<keyword evidence="6" id="KW-0472">Membrane</keyword>
<keyword evidence="6" id="KW-0812">Transmembrane</keyword>
<evidence type="ECO:0000256" key="4">
    <source>
        <dbReference type="PIRSR" id="PIRSR602401-1"/>
    </source>
</evidence>
<sequence length="509" mass="58422">MESVDNRKGSMPSLPILCVAAYCSYVVGLVFYRLYLHPLARFPGPKIAAVTSWYEAYFEIVLKGQYSRQISKLHDQYGPIIRVTPNELHIRDPRFYDEVYGKNLHLEKEGWDKRFGCAGGVLPTVKAEHHKRRRAALAPLFSRRSILDFIHIIYRHIDTLSLRMQEFEARKEPLNLSHAFPALTGDIIMDYFFGFNYAQLKHPEFESFHDAFIKIGGTGHIATQFPLIYPIMNSIPDKITAWLEPAAEPLLKFRRDQWDLIGRTLRGEDVKNNDAKKTIFQEILSSKLPPEDKSHQRLADEAQIVVGGGVETTAFTLSIASFHIINTPRIYERLHKELVDAFPNRANLELYPLEKMPYLKAIIMEALRLSYGLSARNPRTHKTIIRYKDWVIPANTCISMTIPELSHDESIFPSSHTFIPERWLDNPTTSDGIPLDRFMVSFGRGTRSCLGVNLAWTELYLTLGMMFRRYRFELHEADVSDVELGHDFFIPVTRLGSKGVRVFVSSSGD</sequence>
<dbReference type="GO" id="GO:0016705">
    <property type="term" value="F:oxidoreductase activity, acting on paired donors, with incorporation or reduction of molecular oxygen"/>
    <property type="evidence" value="ECO:0007669"/>
    <property type="project" value="InterPro"/>
</dbReference>
<evidence type="ECO:0000256" key="2">
    <source>
        <dbReference type="ARBA" id="ARBA00022723"/>
    </source>
</evidence>
<keyword evidence="8" id="KW-1185">Reference proteome</keyword>
<dbReference type="CDD" id="cd11062">
    <property type="entry name" value="CYP58-like"/>
    <property type="match status" value="1"/>
</dbReference>
<accession>A0A9W8YFM2</accession>
<protein>
    <recommendedName>
        <fullName evidence="9">Cytochrome P450</fullName>
    </recommendedName>
</protein>
<evidence type="ECO:0000256" key="1">
    <source>
        <dbReference type="ARBA" id="ARBA00001971"/>
    </source>
</evidence>
<keyword evidence="4 5" id="KW-0349">Heme</keyword>